<dbReference type="EMBL" id="CP104562">
    <property type="protein sequence ID" value="UXH78036.1"/>
    <property type="molecule type" value="Genomic_DNA"/>
</dbReference>
<sequence length="399" mass="43724">MNFDLQRHAPGVAPLSTSPRRGGHRASARSLPARWATTAGKPKGKAKSAQYALTALKALAAWATLWLAAGTAQAQTAAPTDITPASPAQSLSCLQRPERAPSYPQRSRYDRTGGLMRLKLRFDKPDAPPTVEVLANTARENMQDIVRHYVAGYRLPCLTPEDGAVEAVQEFRFNNSSAEPLPEPMAATAARQRLCPVRPAEDLTVRAFGLGNEPQHVVLAMTFAGDGNQPPELKVLYSNADALVQDQMLTWVRGYRMPCRKAGEPAQVVQQVLTMRPHGKARYALKQDSFTLVEFLRMTEKPETLKADFDFDTMHCPFKVNYRYYGAALPSEVSAGRPVDPNRIAFLRWLRERKLDLTERQANDLFSSTLQITVPCGSMTLDPADASPPAALSAASAPG</sequence>
<keyword evidence="3" id="KW-1185">Reference proteome</keyword>
<organism evidence="2 3">
    <name type="scientific">Roseateles amylovorans</name>
    <dbReference type="NCBI Taxonomy" id="2978473"/>
    <lineage>
        <taxon>Bacteria</taxon>
        <taxon>Pseudomonadati</taxon>
        <taxon>Pseudomonadota</taxon>
        <taxon>Betaproteobacteria</taxon>
        <taxon>Burkholderiales</taxon>
        <taxon>Sphaerotilaceae</taxon>
        <taxon>Roseateles</taxon>
    </lineage>
</organism>
<feature type="region of interest" description="Disordered" evidence="1">
    <location>
        <begin position="1"/>
        <end position="44"/>
    </location>
</feature>
<protein>
    <recommendedName>
        <fullName evidence="4">TonB C-terminal domain-containing protein</fullName>
    </recommendedName>
</protein>
<name>A0ABY6B1G6_9BURK</name>
<reference evidence="2" key="1">
    <citation type="submission" date="2022-10" db="EMBL/GenBank/DDBJ databases">
        <title>Characterization and whole genome sequencing of a new Roseateles species, isolated from fresh water.</title>
        <authorList>
            <person name="Guliayeva D.Y."/>
            <person name="Akhremchuk A.E."/>
            <person name="Sikolenko M.A."/>
            <person name="Valentovich L.N."/>
            <person name="Sidarenka A.V."/>
        </authorList>
    </citation>
    <scope>NUCLEOTIDE SEQUENCE</scope>
    <source>
        <strain evidence="2">BIM B-1768</strain>
    </source>
</reference>
<evidence type="ECO:0000313" key="2">
    <source>
        <dbReference type="EMBL" id="UXH78036.1"/>
    </source>
</evidence>
<feature type="region of interest" description="Disordered" evidence="1">
    <location>
        <begin position="79"/>
        <end position="109"/>
    </location>
</feature>
<gene>
    <name evidence="2" type="ORF">N4261_24270</name>
</gene>
<evidence type="ECO:0000313" key="3">
    <source>
        <dbReference type="Proteomes" id="UP001064933"/>
    </source>
</evidence>
<evidence type="ECO:0000256" key="1">
    <source>
        <dbReference type="SAM" id="MobiDB-lite"/>
    </source>
</evidence>
<proteinExistence type="predicted"/>
<dbReference type="Proteomes" id="UP001064933">
    <property type="component" value="Chromosome"/>
</dbReference>
<accession>A0ABY6B1G6</accession>
<dbReference type="RefSeq" id="WP_261757803.1">
    <property type="nucleotide sequence ID" value="NZ_CP104562.2"/>
</dbReference>
<evidence type="ECO:0008006" key="4">
    <source>
        <dbReference type="Google" id="ProtNLM"/>
    </source>
</evidence>